<feature type="transmembrane region" description="Helical" evidence="8">
    <location>
        <begin position="41"/>
        <end position="63"/>
    </location>
</feature>
<sequence length="453" mass="48408">MTVSAESTGHGRYRDRILQVEPYGVERVDASERHGTPFQLFTLWLGANLSIADFALGFLPVHLGLSWPMILGSIIIGNILGGVLLALAAVMGPTFGLPQLMIGRMSFGRIGGYLPALLNWISTVGWFTVNNILGVFGLQILFPRLSFIVGSIILILVQGFLAIYGHNLIHSFERIMAVVLGILFLIASFLTGSQIAAVSYAGTTPHPLAMAVIVAGAAFSYIASWAPYASDYSRYLPEHTSMAKGFVWAFLGSVAASLWLEILGAVTAGIAGPHGGNAIHALANVTGRWAIPMVIAIILGGVAANALNLYSNALSAGALDLRMSRTGLTVVAMVVGLFLSLAGAGRFESFYENFLLLLGYWVTPWIAILIVDFFIFRHRSVVRIEKGTVPNSVGSGVGAFLLGILVSIPFMSSTLYTGPVAKLLNGADLSFYVGFLAAGILYFIFRRNSMARA</sequence>
<keyword evidence="4 8" id="KW-0812">Transmembrane</keyword>
<keyword evidence="5 8" id="KW-1133">Transmembrane helix</keyword>
<feature type="transmembrane region" description="Helical" evidence="8">
    <location>
        <begin position="175"/>
        <end position="202"/>
    </location>
</feature>
<dbReference type="PIRSF" id="PIRSF002744">
    <property type="entry name" value="Pur-cyt_permease"/>
    <property type="match status" value="1"/>
</dbReference>
<keyword evidence="6 7" id="KW-0472">Membrane</keyword>
<evidence type="ECO:0000313" key="9">
    <source>
        <dbReference type="EMBL" id="UOF88982.1"/>
    </source>
</evidence>
<dbReference type="InterPro" id="IPR001248">
    <property type="entry name" value="Pur-cyt_permease"/>
</dbReference>
<keyword evidence="10" id="KW-1185">Reference proteome</keyword>
<evidence type="ECO:0000256" key="5">
    <source>
        <dbReference type="ARBA" id="ARBA00022989"/>
    </source>
</evidence>
<dbReference type="PANTHER" id="PTHR31806">
    <property type="entry name" value="PURINE-CYTOSINE PERMEASE FCY2-RELATED"/>
    <property type="match status" value="1"/>
</dbReference>
<accession>A0ABY4CEL9</accession>
<feature type="transmembrane region" description="Helical" evidence="8">
    <location>
        <begin position="323"/>
        <end position="342"/>
    </location>
</feature>
<evidence type="ECO:0000256" key="1">
    <source>
        <dbReference type="ARBA" id="ARBA00004141"/>
    </source>
</evidence>
<evidence type="ECO:0000256" key="7">
    <source>
        <dbReference type="PIRNR" id="PIRNR002744"/>
    </source>
</evidence>
<reference evidence="9" key="1">
    <citation type="submission" date="2021-12" db="EMBL/GenBank/DDBJ databases">
        <title>Alicyclobacillaceae gen. nov., sp. nov., isolated from chalcocite enrichment system.</title>
        <authorList>
            <person name="Jiang Z."/>
        </authorList>
    </citation>
    <scope>NUCLEOTIDE SEQUENCE</scope>
    <source>
        <strain evidence="9">MYW30-H2</strain>
    </source>
</reference>
<evidence type="ECO:0000256" key="8">
    <source>
        <dbReference type="SAM" id="Phobius"/>
    </source>
</evidence>
<feature type="transmembrane region" description="Helical" evidence="8">
    <location>
        <begin position="354"/>
        <end position="376"/>
    </location>
</feature>
<dbReference type="Pfam" id="PF02133">
    <property type="entry name" value="Transp_cyt_pur"/>
    <property type="match status" value="1"/>
</dbReference>
<proteinExistence type="inferred from homology"/>
<organism evidence="9 10">
    <name type="scientific">Fodinisporobacter ferrooxydans</name>
    <dbReference type="NCBI Taxonomy" id="2901836"/>
    <lineage>
        <taxon>Bacteria</taxon>
        <taxon>Bacillati</taxon>
        <taxon>Bacillota</taxon>
        <taxon>Bacilli</taxon>
        <taxon>Bacillales</taxon>
        <taxon>Alicyclobacillaceae</taxon>
        <taxon>Fodinisporobacter</taxon>
    </lineage>
</organism>
<dbReference type="Gene3D" id="1.10.4160.10">
    <property type="entry name" value="Hydantoin permease"/>
    <property type="match status" value="1"/>
</dbReference>
<gene>
    <name evidence="9" type="ORF">LSG31_13720</name>
</gene>
<evidence type="ECO:0000256" key="3">
    <source>
        <dbReference type="ARBA" id="ARBA00022448"/>
    </source>
</evidence>
<feature type="transmembrane region" description="Helical" evidence="8">
    <location>
        <begin position="110"/>
        <end position="129"/>
    </location>
</feature>
<feature type="transmembrane region" description="Helical" evidence="8">
    <location>
        <begin position="397"/>
        <end position="417"/>
    </location>
</feature>
<evidence type="ECO:0000256" key="4">
    <source>
        <dbReference type="ARBA" id="ARBA00022692"/>
    </source>
</evidence>
<feature type="transmembrane region" description="Helical" evidence="8">
    <location>
        <begin position="141"/>
        <end position="163"/>
    </location>
</feature>
<dbReference type="PANTHER" id="PTHR31806:SF1">
    <property type="entry name" value="PURINE-CYTOSINE PERMEASE FCY2-RELATED"/>
    <property type="match status" value="1"/>
</dbReference>
<evidence type="ECO:0000256" key="2">
    <source>
        <dbReference type="ARBA" id="ARBA00008974"/>
    </source>
</evidence>
<evidence type="ECO:0000256" key="6">
    <source>
        <dbReference type="ARBA" id="ARBA00023136"/>
    </source>
</evidence>
<feature type="transmembrane region" description="Helical" evidence="8">
    <location>
        <begin position="69"/>
        <end position="90"/>
    </location>
</feature>
<keyword evidence="3 7" id="KW-0813">Transport</keyword>
<dbReference type="Proteomes" id="UP000830167">
    <property type="component" value="Chromosome"/>
</dbReference>
<dbReference type="InterPro" id="IPR026030">
    <property type="entry name" value="Pur-cyt_permease_Fcy2/21/22"/>
</dbReference>
<dbReference type="RefSeq" id="WP_347435664.1">
    <property type="nucleotide sequence ID" value="NZ_CP089291.1"/>
</dbReference>
<feature type="transmembrane region" description="Helical" evidence="8">
    <location>
        <begin position="246"/>
        <end position="270"/>
    </location>
</feature>
<feature type="transmembrane region" description="Helical" evidence="8">
    <location>
        <begin position="208"/>
        <end position="226"/>
    </location>
</feature>
<name>A0ABY4CEL9_9BACL</name>
<comment type="similarity">
    <text evidence="2 7">Belongs to the purine-cytosine permease (2.A.39) family.</text>
</comment>
<evidence type="ECO:0000313" key="10">
    <source>
        <dbReference type="Proteomes" id="UP000830167"/>
    </source>
</evidence>
<feature type="transmembrane region" description="Helical" evidence="8">
    <location>
        <begin position="290"/>
        <end position="311"/>
    </location>
</feature>
<comment type="subcellular location">
    <subcellularLocation>
        <location evidence="1">Membrane</location>
        <topology evidence="1">Multi-pass membrane protein</topology>
    </subcellularLocation>
</comment>
<protein>
    <submittedName>
        <fullName evidence="9">Cytosine permease</fullName>
    </submittedName>
</protein>
<dbReference type="EMBL" id="CP089291">
    <property type="protein sequence ID" value="UOF88982.1"/>
    <property type="molecule type" value="Genomic_DNA"/>
</dbReference>
<feature type="transmembrane region" description="Helical" evidence="8">
    <location>
        <begin position="429"/>
        <end position="445"/>
    </location>
</feature>